<dbReference type="EMBL" id="AJWZ01000878">
    <property type="protein sequence ID" value="EKC75490.1"/>
    <property type="molecule type" value="Genomic_DNA"/>
</dbReference>
<proteinExistence type="predicted"/>
<gene>
    <name evidence="1" type="ORF">OBE_01338</name>
</gene>
<accession>K1UB98</accession>
<evidence type="ECO:0000313" key="1">
    <source>
        <dbReference type="EMBL" id="EKC75490.1"/>
    </source>
</evidence>
<comment type="caution">
    <text evidence="1">The sequence shown here is derived from an EMBL/GenBank/DDBJ whole genome shotgun (WGS) entry which is preliminary data.</text>
</comment>
<protein>
    <submittedName>
        <fullName evidence="1">Uncharacterized protein</fullName>
    </submittedName>
</protein>
<organism evidence="1">
    <name type="scientific">human gut metagenome</name>
    <dbReference type="NCBI Taxonomy" id="408170"/>
    <lineage>
        <taxon>unclassified sequences</taxon>
        <taxon>metagenomes</taxon>
        <taxon>organismal metagenomes</taxon>
    </lineage>
</organism>
<sequence>MTLYKVEDYAFSKLRERYKKWTGNSFDNKDLISFGLADEGGRFLRYIDEMYDESDYCVDYIVIFR</sequence>
<name>K1UB98_9ZZZZ</name>
<reference evidence="1" key="1">
    <citation type="journal article" date="2013" name="Environ. Microbiol.">
        <title>Microbiota from the distal guts of lean and obese adolescents exhibit partial functional redundancy besides clear differences in community structure.</title>
        <authorList>
            <person name="Ferrer M."/>
            <person name="Ruiz A."/>
            <person name="Lanza F."/>
            <person name="Haange S.B."/>
            <person name="Oberbach A."/>
            <person name="Till H."/>
            <person name="Bargiela R."/>
            <person name="Campoy C."/>
            <person name="Segura M.T."/>
            <person name="Richter M."/>
            <person name="von Bergen M."/>
            <person name="Seifert J."/>
            <person name="Suarez A."/>
        </authorList>
    </citation>
    <scope>NUCLEOTIDE SEQUENCE</scope>
</reference>
<dbReference type="AlphaFoldDB" id="K1UB98"/>